<evidence type="ECO:0000256" key="2">
    <source>
        <dbReference type="ARBA" id="ARBA00022722"/>
    </source>
</evidence>
<dbReference type="HAMAP" id="MF_00265">
    <property type="entry name" value="VapC_Nob1"/>
    <property type="match status" value="1"/>
</dbReference>
<dbReference type="InterPro" id="IPR029060">
    <property type="entry name" value="PIN-like_dom_sf"/>
</dbReference>
<dbReference type="GO" id="GO:0090729">
    <property type="term" value="F:toxin activity"/>
    <property type="evidence" value="ECO:0007669"/>
    <property type="project" value="UniProtKB-KW"/>
</dbReference>
<evidence type="ECO:0000256" key="3">
    <source>
        <dbReference type="ARBA" id="ARBA00022723"/>
    </source>
</evidence>
<dbReference type="SUPFAM" id="SSF88723">
    <property type="entry name" value="PIN domain-like"/>
    <property type="match status" value="1"/>
</dbReference>
<dbReference type="EMBL" id="BSPK01000020">
    <property type="protein sequence ID" value="GLS63284.1"/>
    <property type="molecule type" value="Genomic_DNA"/>
</dbReference>
<evidence type="ECO:0000256" key="4">
    <source>
        <dbReference type="ARBA" id="ARBA00022801"/>
    </source>
</evidence>
<feature type="binding site" evidence="5">
    <location>
        <position position="105"/>
    </location>
    <ligand>
        <name>Mg(2+)</name>
        <dbReference type="ChEBI" id="CHEBI:18420"/>
    </ligand>
</feature>
<organism evidence="7 9">
    <name type="scientific">Methylobacterium oxalidis</name>
    <dbReference type="NCBI Taxonomy" id="944322"/>
    <lineage>
        <taxon>Bacteria</taxon>
        <taxon>Pseudomonadati</taxon>
        <taxon>Pseudomonadota</taxon>
        <taxon>Alphaproteobacteria</taxon>
        <taxon>Hyphomicrobiales</taxon>
        <taxon>Methylobacteriaceae</taxon>
        <taxon>Methylobacterium</taxon>
    </lineage>
</organism>
<feature type="binding site" evidence="5">
    <location>
        <position position="6"/>
    </location>
    <ligand>
        <name>Mg(2+)</name>
        <dbReference type="ChEBI" id="CHEBI:18420"/>
    </ligand>
</feature>
<dbReference type="AlphaFoldDB" id="A0A512J3Y5"/>
<reference evidence="10" key="2">
    <citation type="journal article" date="2019" name="Int. J. Syst. Evol. Microbiol.">
        <title>The Global Catalogue of Microorganisms (GCM) 10K type strain sequencing project: providing services to taxonomists for standard genome sequencing and annotation.</title>
        <authorList>
            <consortium name="The Broad Institute Genomics Platform"/>
            <consortium name="The Broad Institute Genome Sequencing Center for Infectious Disease"/>
            <person name="Wu L."/>
            <person name="Ma J."/>
        </authorList>
    </citation>
    <scope>NUCLEOTIDE SEQUENCE [LARGE SCALE GENOMIC DNA]</scope>
    <source>
        <strain evidence="10">NBRC 107715</strain>
    </source>
</reference>
<dbReference type="InterPro" id="IPR051619">
    <property type="entry name" value="TypeII_TA_RNase_PINc/VapC"/>
</dbReference>
<keyword evidence="3 5" id="KW-0479">Metal-binding</keyword>
<protein>
    <recommendedName>
        <fullName evidence="5">Ribonuclease VapC</fullName>
        <shortName evidence="5">RNase VapC</shortName>
        <ecNumber evidence="5">3.1.-.-</ecNumber>
    </recommendedName>
    <alternativeName>
        <fullName evidence="5">Toxin VapC</fullName>
    </alternativeName>
</protein>
<dbReference type="OrthoDB" id="7204339at2"/>
<proteinExistence type="inferred from homology"/>
<dbReference type="CDD" id="cd09874">
    <property type="entry name" value="PIN_MT3492-like"/>
    <property type="match status" value="1"/>
</dbReference>
<dbReference type="Gene3D" id="3.40.50.1010">
    <property type="entry name" value="5'-nuclease"/>
    <property type="match status" value="1"/>
</dbReference>
<accession>A0A512J3Y5</accession>
<evidence type="ECO:0000259" key="6">
    <source>
        <dbReference type="Pfam" id="PF01850"/>
    </source>
</evidence>
<feature type="domain" description="PIN" evidence="6">
    <location>
        <begin position="3"/>
        <end position="126"/>
    </location>
</feature>
<keyword evidence="4 5" id="KW-0378">Hydrolase</keyword>
<dbReference type="Proteomes" id="UP000321960">
    <property type="component" value="Unassembled WGS sequence"/>
</dbReference>
<name>A0A512J3Y5_9HYPH</name>
<keyword evidence="5" id="KW-0460">Magnesium</keyword>
<dbReference type="InterPro" id="IPR022907">
    <property type="entry name" value="VapC_family"/>
</dbReference>
<evidence type="ECO:0000256" key="5">
    <source>
        <dbReference type="HAMAP-Rule" id="MF_00265"/>
    </source>
</evidence>
<keyword evidence="10" id="KW-1185">Reference proteome</keyword>
<keyword evidence="5" id="KW-0800">Toxin</keyword>
<evidence type="ECO:0000313" key="7">
    <source>
        <dbReference type="EMBL" id="GEP04661.1"/>
    </source>
</evidence>
<dbReference type="GO" id="GO:0004540">
    <property type="term" value="F:RNA nuclease activity"/>
    <property type="evidence" value="ECO:0007669"/>
    <property type="project" value="InterPro"/>
</dbReference>
<dbReference type="PANTHER" id="PTHR35901:SF1">
    <property type="entry name" value="EXONUCLEASE VAPC9"/>
    <property type="match status" value="1"/>
</dbReference>
<dbReference type="GO" id="GO:0016787">
    <property type="term" value="F:hydrolase activity"/>
    <property type="evidence" value="ECO:0007669"/>
    <property type="project" value="UniProtKB-KW"/>
</dbReference>
<reference evidence="7 9" key="3">
    <citation type="submission" date="2019-07" db="EMBL/GenBank/DDBJ databases">
        <title>Whole genome shotgun sequence of Methylobacterium oxalidis NBRC 107715.</title>
        <authorList>
            <person name="Hosoyama A."/>
            <person name="Uohara A."/>
            <person name="Ohji S."/>
            <person name="Ichikawa N."/>
        </authorList>
    </citation>
    <scope>NUCLEOTIDE SEQUENCE [LARGE SCALE GENOMIC DNA]</scope>
    <source>
        <strain evidence="7 9">NBRC 107715</strain>
    </source>
</reference>
<dbReference type="PANTHER" id="PTHR35901">
    <property type="entry name" value="RIBONUCLEASE VAPC3"/>
    <property type="match status" value="1"/>
</dbReference>
<comment type="cofactor">
    <cofactor evidence="5">
        <name>Mg(2+)</name>
        <dbReference type="ChEBI" id="CHEBI:18420"/>
    </cofactor>
</comment>
<dbReference type="GO" id="GO:0000287">
    <property type="term" value="F:magnesium ion binding"/>
    <property type="evidence" value="ECO:0007669"/>
    <property type="project" value="UniProtKB-UniRule"/>
</dbReference>
<evidence type="ECO:0000313" key="10">
    <source>
        <dbReference type="Proteomes" id="UP001156856"/>
    </source>
</evidence>
<dbReference type="InterPro" id="IPR002716">
    <property type="entry name" value="PIN_dom"/>
</dbReference>
<evidence type="ECO:0000256" key="1">
    <source>
        <dbReference type="ARBA" id="ARBA00022649"/>
    </source>
</evidence>
<comment type="caution">
    <text evidence="7">The sequence shown here is derived from an EMBL/GenBank/DDBJ whole genome shotgun (WGS) entry which is preliminary data.</text>
</comment>
<sequence length="140" mass="14854">MKVYLDASVLVALFTLDALTTRAETYLAREEPFVLVSDFAMAEFASAIGRRMRTGDLDAAAARAAFAHLDTWVAMVAEHAATTTADVAEAGTYLRRLDLTLRTPDALNLALCRRAGAALMTFDLKMAGCATALGIAVAPA</sequence>
<reference evidence="8" key="4">
    <citation type="submission" date="2023-01" db="EMBL/GenBank/DDBJ databases">
        <title>Draft genome sequence of Methylobacterium oxalidis strain NBRC 107715.</title>
        <authorList>
            <person name="Sun Q."/>
            <person name="Mori K."/>
        </authorList>
    </citation>
    <scope>NUCLEOTIDE SEQUENCE</scope>
    <source>
        <strain evidence="8">NBRC 107715</strain>
    </source>
</reference>
<reference evidence="8" key="1">
    <citation type="journal article" date="2014" name="Int. J. Syst. Evol. Microbiol.">
        <title>Complete genome of a new Firmicutes species belonging to the dominant human colonic microbiota ('Ruminococcus bicirculans') reveals two chromosomes and a selective capacity to utilize plant glucans.</title>
        <authorList>
            <consortium name="NISC Comparative Sequencing Program"/>
            <person name="Wegmann U."/>
            <person name="Louis P."/>
            <person name="Goesmann A."/>
            <person name="Henrissat B."/>
            <person name="Duncan S.H."/>
            <person name="Flint H.J."/>
        </authorList>
    </citation>
    <scope>NUCLEOTIDE SEQUENCE</scope>
    <source>
        <strain evidence="8">NBRC 107715</strain>
    </source>
</reference>
<comment type="function">
    <text evidence="5">Toxic component of a toxin-antitoxin (TA) system. An RNase.</text>
</comment>
<evidence type="ECO:0000313" key="8">
    <source>
        <dbReference type="EMBL" id="GLS63284.1"/>
    </source>
</evidence>
<keyword evidence="2 5" id="KW-0540">Nuclease</keyword>
<gene>
    <name evidence="5" type="primary">vapC</name>
    <name evidence="8" type="ORF">GCM10007888_16650</name>
    <name evidence="7" type="ORF">MOX02_26990</name>
</gene>
<comment type="similarity">
    <text evidence="5">Belongs to the PINc/VapC protein family.</text>
</comment>
<dbReference type="Proteomes" id="UP001156856">
    <property type="component" value="Unassembled WGS sequence"/>
</dbReference>
<dbReference type="EC" id="3.1.-.-" evidence="5"/>
<keyword evidence="1 5" id="KW-1277">Toxin-antitoxin system</keyword>
<dbReference type="RefSeq" id="WP_147026281.1">
    <property type="nucleotide sequence ID" value="NZ_BJZU01000050.1"/>
</dbReference>
<evidence type="ECO:0000313" key="9">
    <source>
        <dbReference type="Proteomes" id="UP000321960"/>
    </source>
</evidence>
<dbReference type="EMBL" id="BJZU01000050">
    <property type="protein sequence ID" value="GEP04661.1"/>
    <property type="molecule type" value="Genomic_DNA"/>
</dbReference>
<dbReference type="Pfam" id="PF01850">
    <property type="entry name" value="PIN"/>
    <property type="match status" value="1"/>
</dbReference>